<evidence type="ECO:0000256" key="1">
    <source>
        <dbReference type="ARBA" id="ARBA00009766"/>
    </source>
</evidence>
<sequence length="157" mass="16804">MKDERAMDCPPIARAAAPGSANQPRPPRCRTLGLHDLAASEFASSQAHPLATPVATASTGDTLARPPVGSRQRSDVEQIGHALEAFSAQSRHGHEAFIVQHGAYHQRLIVQSGADDQARIEQDGAHNDALIEQTGTGHSSRVTQHGQGLSVRVRLYH</sequence>
<keyword evidence="2" id="KW-0732">Signal</keyword>
<evidence type="ECO:0000313" key="5">
    <source>
        <dbReference type="Proteomes" id="UP000438983"/>
    </source>
</evidence>
<protein>
    <submittedName>
        <fullName evidence="4">Curli production assembly protein CsgB</fullName>
    </submittedName>
</protein>
<evidence type="ECO:0000256" key="3">
    <source>
        <dbReference type="SAM" id="MobiDB-lite"/>
    </source>
</evidence>
<reference evidence="4 5" key="1">
    <citation type="submission" date="2019-12" db="EMBL/GenBank/DDBJ databases">
        <title>Complete genome sequence of Pseudomonas stutzeri.</title>
        <authorList>
            <person name="Lim S.R."/>
            <person name="Kim J.H."/>
        </authorList>
    </citation>
    <scope>NUCLEOTIDE SEQUENCE [LARGE SCALE GENOMIC DNA]</scope>
    <source>
        <strain evidence="4 5">PM101005</strain>
    </source>
</reference>
<name>A0A6I6LNS0_STUST</name>
<dbReference type="AlphaFoldDB" id="A0A6I6LNS0"/>
<gene>
    <name evidence="4" type="ORF">GQA94_19415</name>
</gene>
<evidence type="ECO:0000256" key="2">
    <source>
        <dbReference type="ARBA" id="ARBA00022729"/>
    </source>
</evidence>
<dbReference type="Pfam" id="PF07012">
    <property type="entry name" value="Curlin_rpt"/>
    <property type="match status" value="1"/>
</dbReference>
<dbReference type="Proteomes" id="UP000438983">
    <property type="component" value="Chromosome"/>
</dbReference>
<proteinExistence type="inferred from homology"/>
<feature type="region of interest" description="Disordered" evidence="3">
    <location>
        <begin position="1"/>
        <end position="27"/>
    </location>
</feature>
<dbReference type="GO" id="GO:0009289">
    <property type="term" value="C:pilus"/>
    <property type="evidence" value="ECO:0007669"/>
    <property type="project" value="InterPro"/>
</dbReference>
<dbReference type="GO" id="GO:0007155">
    <property type="term" value="P:cell adhesion"/>
    <property type="evidence" value="ECO:0007669"/>
    <property type="project" value="InterPro"/>
</dbReference>
<dbReference type="EMBL" id="CP046902">
    <property type="protein sequence ID" value="QGZ32108.1"/>
    <property type="molecule type" value="Genomic_DNA"/>
</dbReference>
<accession>A0A6I6LNS0</accession>
<evidence type="ECO:0000313" key="4">
    <source>
        <dbReference type="EMBL" id="QGZ32108.1"/>
    </source>
</evidence>
<dbReference type="InterPro" id="IPR009742">
    <property type="entry name" value="Curlin_rpt"/>
</dbReference>
<organism evidence="4 5">
    <name type="scientific">Stutzerimonas stutzeri</name>
    <name type="common">Pseudomonas stutzeri</name>
    <dbReference type="NCBI Taxonomy" id="316"/>
    <lineage>
        <taxon>Bacteria</taxon>
        <taxon>Pseudomonadati</taxon>
        <taxon>Pseudomonadota</taxon>
        <taxon>Gammaproteobacteria</taxon>
        <taxon>Pseudomonadales</taxon>
        <taxon>Pseudomonadaceae</taxon>
        <taxon>Stutzerimonas</taxon>
    </lineage>
</organism>
<comment type="similarity">
    <text evidence="1">Belongs to the CsgA/CsgB family.</text>
</comment>
<feature type="region of interest" description="Disordered" evidence="3">
    <location>
        <begin position="43"/>
        <end position="74"/>
    </location>
</feature>